<feature type="domain" description="Glycosyl transferase family 1" evidence="1">
    <location>
        <begin position="230"/>
        <end position="375"/>
    </location>
</feature>
<dbReference type="InterPro" id="IPR001296">
    <property type="entry name" value="Glyco_trans_1"/>
</dbReference>
<dbReference type="AlphaFoldDB" id="I8UI25"/>
<dbReference type="CDD" id="cd03811">
    <property type="entry name" value="GT4_GT28_WabH-like"/>
    <property type="match status" value="1"/>
</dbReference>
<dbReference type="OrthoDB" id="9813638at2"/>
<keyword evidence="3" id="KW-1185">Reference proteome</keyword>
<dbReference type="Gene3D" id="3.40.50.2000">
    <property type="entry name" value="Glycogen Phosphorylase B"/>
    <property type="match status" value="2"/>
</dbReference>
<evidence type="ECO:0000313" key="3">
    <source>
        <dbReference type="Proteomes" id="UP000004080"/>
    </source>
</evidence>
<proteinExistence type="predicted"/>
<evidence type="ECO:0000259" key="1">
    <source>
        <dbReference type="Pfam" id="PF00534"/>
    </source>
</evidence>
<dbReference type="Pfam" id="PF00534">
    <property type="entry name" value="Glycos_transf_1"/>
    <property type="match status" value="1"/>
</dbReference>
<dbReference type="PANTHER" id="PTHR12526">
    <property type="entry name" value="GLYCOSYLTRANSFERASE"/>
    <property type="match status" value="1"/>
</dbReference>
<comment type="caution">
    <text evidence="2">The sequence shown here is derived from an EMBL/GenBank/DDBJ whole genome shotgun (WGS) entry which is preliminary data.</text>
</comment>
<dbReference type="eggNOG" id="COG0438">
    <property type="taxonomic scope" value="Bacteria"/>
</dbReference>
<dbReference type="RefSeq" id="WP_007200735.1">
    <property type="nucleotide sequence ID" value="NZ_AKKV01000020.1"/>
</dbReference>
<dbReference type="PANTHER" id="PTHR12526:SF572">
    <property type="entry name" value="BLL5144 PROTEIN"/>
    <property type="match status" value="1"/>
</dbReference>
<accession>I8UI25</accession>
<evidence type="ECO:0000313" key="2">
    <source>
        <dbReference type="EMBL" id="EIT86540.1"/>
    </source>
</evidence>
<dbReference type="STRING" id="1196324.A374_03179"/>
<protein>
    <submittedName>
        <fullName evidence="2">Group 1 glycosyl transferase</fullName>
    </submittedName>
</protein>
<dbReference type="SUPFAM" id="SSF53756">
    <property type="entry name" value="UDP-Glycosyltransferase/glycogen phosphorylase"/>
    <property type="match status" value="1"/>
</dbReference>
<name>I8UI25_9BACL</name>
<dbReference type="GO" id="GO:0016757">
    <property type="term" value="F:glycosyltransferase activity"/>
    <property type="evidence" value="ECO:0007669"/>
    <property type="project" value="InterPro"/>
</dbReference>
<reference evidence="2 3" key="1">
    <citation type="journal article" date="2012" name="J. Bacteriol.">
        <title>Genome of Bacillus macauensis ZFHKF-1, a Long-Chain-Forming Bacterium.</title>
        <authorList>
            <person name="Cai L."/>
            <person name="Zhang T."/>
        </authorList>
    </citation>
    <scope>NUCLEOTIDE SEQUENCE [LARGE SCALE GENOMIC DNA]</scope>
    <source>
        <strain evidence="2 3">ZFHKF-1</strain>
    </source>
</reference>
<sequence>MKKKKIVFMAITMNIGGTEKALLSLLEAIPQDSYDITLLLLEKKGGFLADLPAHVTVKTVDHYEEIAAALHEAPITNMKNEWRQRQYKQACITAMYALISKWRKERSLFYKHLLRRHPKEQEEYDLAVAYAGPMELITYYIANHVKAKVKVQWIHFDISKIGFNPSFAKRWYPFFQKIFIVSQEGKAKLNRVLPQVKERTDVFTNMISKAALLKASEEESVFVDHFQGITLVTVGRLSLEKGQDMAISVTAKLRKEGYPIRWYCIGEGNARATYEQLIREAKLEESFHLVGATTNPYPYMKACDVYVQPSRHEGYCITLSEAKCFHVPIVTTDFTGASEQIRHEQTGIIVPPTEEGLYEGLKKLLDHPERWASFRNELMNEAENKAESQTVHQLLNLM</sequence>
<dbReference type="Proteomes" id="UP000004080">
    <property type="component" value="Unassembled WGS sequence"/>
</dbReference>
<keyword evidence="2" id="KW-0808">Transferase</keyword>
<dbReference type="PATRIC" id="fig|1196324.3.peg.643"/>
<organism evidence="2 3">
    <name type="scientific">Fictibacillus macauensis ZFHKF-1</name>
    <dbReference type="NCBI Taxonomy" id="1196324"/>
    <lineage>
        <taxon>Bacteria</taxon>
        <taxon>Bacillati</taxon>
        <taxon>Bacillota</taxon>
        <taxon>Bacilli</taxon>
        <taxon>Bacillales</taxon>
        <taxon>Fictibacillaceae</taxon>
        <taxon>Fictibacillus</taxon>
    </lineage>
</organism>
<dbReference type="EMBL" id="AKKV01000020">
    <property type="protein sequence ID" value="EIT86540.1"/>
    <property type="molecule type" value="Genomic_DNA"/>
</dbReference>
<gene>
    <name evidence="2" type="ORF">A374_03179</name>
</gene>